<evidence type="ECO:0000313" key="2">
    <source>
        <dbReference type="Proteomes" id="UP001148786"/>
    </source>
</evidence>
<dbReference type="EMBL" id="JANKHO010000762">
    <property type="protein sequence ID" value="KAJ3506478.1"/>
    <property type="molecule type" value="Genomic_DNA"/>
</dbReference>
<protein>
    <submittedName>
        <fullName evidence="1">Uncharacterized protein</fullName>
    </submittedName>
</protein>
<dbReference type="Proteomes" id="UP001148786">
    <property type="component" value="Unassembled WGS sequence"/>
</dbReference>
<proteinExistence type="predicted"/>
<organism evidence="1 2">
    <name type="scientific">Agrocybe chaxingu</name>
    <dbReference type="NCBI Taxonomy" id="84603"/>
    <lineage>
        <taxon>Eukaryota</taxon>
        <taxon>Fungi</taxon>
        <taxon>Dikarya</taxon>
        <taxon>Basidiomycota</taxon>
        <taxon>Agaricomycotina</taxon>
        <taxon>Agaricomycetes</taxon>
        <taxon>Agaricomycetidae</taxon>
        <taxon>Agaricales</taxon>
        <taxon>Agaricineae</taxon>
        <taxon>Strophariaceae</taxon>
        <taxon>Agrocybe</taxon>
    </lineage>
</organism>
<sequence length="84" mass="9175">MSSPLPSPPSIPLDVVRAMTSRDGTSFVYPADASTGVPSFWWDFGAKMKAFFSRSWSGFARKLRALKAKIPKTTIFIPGFFAAA</sequence>
<evidence type="ECO:0000313" key="1">
    <source>
        <dbReference type="EMBL" id="KAJ3506478.1"/>
    </source>
</evidence>
<comment type="caution">
    <text evidence="1">The sequence shown here is derived from an EMBL/GenBank/DDBJ whole genome shotgun (WGS) entry which is preliminary data.</text>
</comment>
<gene>
    <name evidence="1" type="ORF">NLJ89_g6846</name>
</gene>
<name>A0A9W8MVM0_9AGAR</name>
<keyword evidence="2" id="KW-1185">Reference proteome</keyword>
<dbReference type="OrthoDB" id="10395065at2759"/>
<accession>A0A9W8MVM0</accession>
<reference evidence="1" key="1">
    <citation type="submission" date="2022-07" db="EMBL/GenBank/DDBJ databases">
        <title>Genome Sequence of Agrocybe chaxingu.</title>
        <authorList>
            <person name="Buettner E."/>
        </authorList>
    </citation>
    <scope>NUCLEOTIDE SEQUENCE</scope>
    <source>
        <strain evidence="1">MP-N11</strain>
    </source>
</reference>
<dbReference type="AlphaFoldDB" id="A0A9W8MVM0"/>